<dbReference type="PANTHER" id="PTHR33153:SF3">
    <property type="entry name" value="TRAFFICKING PROTEIN PARTICLE COMPLEX SUBUNIT 11 DOMAIN-CONTAINING PROTEIN"/>
    <property type="match status" value="1"/>
</dbReference>
<evidence type="ECO:0000256" key="1">
    <source>
        <dbReference type="SAM" id="MobiDB-lite"/>
    </source>
</evidence>
<keyword evidence="4" id="KW-1185">Reference proteome</keyword>
<dbReference type="PANTHER" id="PTHR33153">
    <property type="entry name" value="MYND-TYPE DOMAIN-CONTAINING PROTEIN"/>
    <property type="match status" value="1"/>
</dbReference>
<evidence type="ECO:0000313" key="3">
    <source>
        <dbReference type="EMBL" id="CAC5372555.1"/>
    </source>
</evidence>
<dbReference type="OrthoDB" id="6051974at2759"/>
<proteinExistence type="predicted"/>
<feature type="domain" description="DUF7869" evidence="2">
    <location>
        <begin position="341"/>
        <end position="532"/>
    </location>
</feature>
<organism evidence="3 4">
    <name type="scientific">Mytilus coruscus</name>
    <name type="common">Sea mussel</name>
    <dbReference type="NCBI Taxonomy" id="42192"/>
    <lineage>
        <taxon>Eukaryota</taxon>
        <taxon>Metazoa</taxon>
        <taxon>Spiralia</taxon>
        <taxon>Lophotrochozoa</taxon>
        <taxon>Mollusca</taxon>
        <taxon>Bivalvia</taxon>
        <taxon>Autobranchia</taxon>
        <taxon>Pteriomorphia</taxon>
        <taxon>Mytilida</taxon>
        <taxon>Mytiloidea</taxon>
        <taxon>Mytilidae</taxon>
        <taxon>Mytilinae</taxon>
        <taxon>Mytilus</taxon>
    </lineage>
</organism>
<dbReference type="Proteomes" id="UP000507470">
    <property type="component" value="Unassembled WGS sequence"/>
</dbReference>
<evidence type="ECO:0000313" key="4">
    <source>
        <dbReference type="Proteomes" id="UP000507470"/>
    </source>
</evidence>
<sequence length="658" mass="76469">MKTKKPLPIIEVSFEDLSSYESNEQSDSHDSSENDEDFPAYVFARKKSKRTKTGRNRQKRIGQRYNTETSPVGIRRDLASGCCHRNCLKELSDTTILRCRQEFHSKSNRGQSEFIVQQIKLTHVYDQPDANVTLAVNGKAVCVEGWRKVYSIKKRRYFLIKRKVVEYETVTFEDPRTGQLYSSQKLLGAHQFLTEYAKQFGEDQPDSSDVHLPSCVTKASVYEDYQLQSQTNSKPYIKISRFYEMWNSEFQHVKLRKFQTFTQCIECTNFKTALLKKPSKEEKKKIVEMRTAHLDLQRLCRQKYYKHNNKALEDPDQYLSLIIDGMDQAKTNLPRFHNVTKADCKLSKMHHHLTGVLCNSGVLHPYAFTWTDQFAPDSDVTINCFMRVLDDISKKRNGSLPPTLYVQADNCAKDNKNNYVLMFLCQLVKAKIFKKVKMSFLMVGHTHEDIDQMFSRISSKLNRTNAQTLPKLHQAIQESFQPKPAVEHLQSLWHFKGQYQGLPKLTGIKCPHVFKFKLGPDDQVHASIKDWPLSEEEYRTIVVPHIPDFPNVLDVIEPRREKVLPILRSLQQDIPKYQSAGRLAEDDALWWTRYLEGIELNERRVPLIPLPSVLPKFREDVRARPSIIDSSLRDAINQQILKLQHVSVLTLSRQRISL</sequence>
<reference evidence="3 4" key="1">
    <citation type="submission" date="2020-06" db="EMBL/GenBank/DDBJ databases">
        <authorList>
            <person name="Li R."/>
            <person name="Bekaert M."/>
        </authorList>
    </citation>
    <scope>NUCLEOTIDE SEQUENCE [LARGE SCALE GENOMIC DNA]</scope>
    <source>
        <strain evidence="4">wild</strain>
    </source>
</reference>
<evidence type="ECO:0000259" key="2">
    <source>
        <dbReference type="Pfam" id="PF25273"/>
    </source>
</evidence>
<dbReference type="InterPro" id="IPR057191">
    <property type="entry name" value="DUF7869"/>
</dbReference>
<name>A0A6J8ARD6_MYTCO</name>
<accession>A0A6J8ARD6</accession>
<feature type="region of interest" description="Disordered" evidence="1">
    <location>
        <begin position="16"/>
        <end position="39"/>
    </location>
</feature>
<dbReference type="AlphaFoldDB" id="A0A6J8ARD6"/>
<protein>
    <recommendedName>
        <fullName evidence="2">DUF7869 domain-containing protein</fullName>
    </recommendedName>
</protein>
<dbReference type="EMBL" id="CACVKT020001854">
    <property type="protein sequence ID" value="CAC5372555.1"/>
    <property type="molecule type" value="Genomic_DNA"/>
</dbReference>
<dbReference type="Pfam" id="PF25273">
    <property type="entry name" value="DUF7869"/>
    <property type="match status" value="1"/>
</dbReference>
<gene>
    <name evidence="3" type="ORF">MCOR_10611</name>
</gene>